<dbReference type="InterPro" id="IPR037171">
    <property type="entry name" value="NagB/RpiA_transferase-like"/>
</dbReference>
<proteinExistence type="inferred from homology"/>
<dbReference type="OrthoDB" id="9801938at2"/>
<sequence length="184" mass="20931">MDKRSLRLEAKRRLGNMSEEQRKDVQAQLETNLIQSTLWKSASCVGITISYGLEWNTNSVIEKAWDCHKTVSVPKVNPADSSMAFYRITSFQDLEEGYKGILEPKSSCVFIPKDNLDLLIVPGLLFDKDHHRLGYGGGFYDRFLQDYMGKTIALAAEAQLYQGIPSDTYDIPIQHLITEVGFRY</sequence>
<dbReference type="EMBL" id="CP041666">
    <property type="protein sequence ID" value="QDP40611.1"/>
    <property type="molecule type" value="Genomic_DNA"/>
</dbReference>
<dbReference type="GO" id="GO:0046872">
    <property type="term" value="F:metal ion binding"/>
    <property type="evidence" value="ECO:0007669"/>
    <property type="project" value="UniProtKB-KW"/>
</dbReference>
<dbReference type="PANTHER" id="PTHR23407:SF1">
    <property type="entry name" value="5-FORMYLTETRAHYDROFOLATE CYCLO-LIGASE"/>
    <property type="match status" value="1"/>
</dbReference>
<keyword evidence="7" id="KW-1185">Reference proteome</keyword>
<name>A0A516KGT6_9BACI</name>
<dbReference type="InterPro" id="IPR002698">
    <property type="entry name" value="FTHF_cligase"/>
</dbReference>
<keyword evidence="2 4" id="KW-0547">Nucleotide-binding</keyword>
<keyword evidence="5" id="KW-0460">Magnesium</keyword>
<accession>A0A516KGT6</accession>
<dbReference type="InterPro" id="IPR024185">
    <property type="entry name" value="FTHF_cligase-like_sf"/>
</dbReference>
<dbReference type="KEGG" id="aqt:FN924_10665"/>
<dbReference type="GO" id="GO:0035999">
    <property type="term" value="P:tetrahydrofolate interconversion"/>
    <property type="evidence" value="ECO:0007669"/>
    <property type="project" value="TreeGrafter"/>
</dbReference>
<dbReference type="SUPFAM" id="SSF100950">
    <property type="entry name" value="NagB/RpiA/CoA transferase-like"/>
    <property type="match status" value="1"/>
</dbReference>
<organism evidence="6 7">
    <name type="scientific">Radiobacillus deserti</name>
    <dbReference type="NCBI Taxonomy" id="2594883"/>
    <lineage>
        <taxon>Bacteria</taxon>
        <taxon>Bacillati</taxon>
        <taxon>Bacillota</taxon>
        <taxon>Bacilli</taxon>
        <taxon>Bacillales</taxon>
        <taxon>Bacillaceae</taxon>
        <taxon>Radiobacillus</taxon>
    </lineage>
</organism>
<protein>
    <recommendedName>
        <fullName evidence="5">5-formyltetrahydrofolate cyclo-ligase</fullName>
        <ecNumber evidence="5">6.3.3.2</ecNumber>
    </recommendedName>
</protein>
<dbReference type="RefSeq" id="WP_143894350.1">
    <property type="nucleotide sequence ID" value="NZ_CP041666.1"/>
</dbReference>
<evidence type="ECO:0000256" key="5">
    <source>
        <dbReference type="RuleBase" id="RU361279"/>
    </source>
</evidence>
<evidence type="ECO:0000256" key="1">
    <source>
        <dbReference type="ARBA" id="ARBA00010638"/>
    </source>
</evidence>
<evidence type="ECO:0000256" key="4">
    <source>
        <dbReference type="PIRSR" id="PIRSR006806-1"/>
    </source>
</evidence>
<keyword evidence="6" id="KW-0436">Ligase</keyword>
<evidence type="ECO:0000313" key="7">
    <source>
        <dbReference type="Proteomes" id="UP000315215"/>
    </source>
</evidence>
<feature type="binding site" evidence="4">
    <location>
        <begin position="3"/>
        <end position="7"/>
    </location>
    <ligand>
        <name>ATP</name>
        <dbReference type="ChEBI" id="CHEBI:30616"/>
    </ligand>
</feature>
<comment type="similarity">
    <text evidence="1 5">Belongs to the 5-formyltetrahydrofolate cyclo-ligase family.</text>
</comment>
<dbReference type="NCBIfam" id="TIGR02727">
    <property type="entry name" value="MTHFS_bact"/>
    <property type="match status" value="1"/>
</dbReference>
<dbReference type="EC" id="6.3.3.2" evidence="5"/>
<evidence type="ECO:0000256" key="3">
    <source>
        <dbReference type="ARBA" id="ARBA00022840"/>
    </source>
</evidence>
<evidence type="ECO:0000313" key="6">
    <source>
        <dbReference type="EMBL" id="QDP40611.1"/>
    </source>
</evidence>
<comment type="cofactor">
    <cofactor evidence="5">
        <name>Mg(2+)</name>
        <dbReference type="ChEBI" id="CHEBI:18420"/>
    </cofactor>
</comment>
<dbReference type="Gene3D" id="3.40.50.10420">
    <property type="entry name" value="NagB/RpiA/CoA transferase-like"/>
    <property type="match status" value="1"/>
</dbReference>
<dbReference type="Pfam" id="PF01812">
    <property type="entry name" value="5-FTHF_cyc-lig"/>
    <property type="match status" value="1"/>
</dbReference>
<evidence type="ECO:0000256" key="2">
    <source>
        <dbReference type="ARBA" id="ARBA00022741"/>
    </source>
</evidence>
<dbReference type="PANTHER" id="PTHR23407">
    <property type="entry name" value="ATPASE INHIBITOR/5-FORMYLTETRAHYDROFOLATE CYCLO-LIGASE"/>
    <property type="match status" value="1"/>
</dbReference>
<keyword evidence="3 4" id="KW-0067">ATP-binding</keyword>
<dbReference type="Proteomes" id="UP000315215">
    <property type="component" value="Chromosome"/>
</dbReference>
<feature type="binding site" evidence="4">
    <location>
        <position position="54"/>
    </location>
    <ligand>
        <name>substrate</name>
    </ligand>
</feature>
<keyword evidence="5" id="KW-0479">Metal-binding</keyword>
<reference evidence="6 7" key="1">
    <citation type="submission" date="2019-07" db="EMBL/GenBank/DDBJ databases">
        <authorList>
            <person name="Li J."/>
        </authorList>
    </citation>
    <scope>NUCLEOTIDE SEQUENCE [LARGE SCALE GENOMIC DNA]</scope>
    <source>
        <strain evidence="6 7">TKL69</strain>
    </source>
</reference>
<dbReference type="GO" id="GO:0009396">
    <property type="term" value="P:folic acid-containing compound biosynthetic process"/>
    <property type="evidence" value="ECO:0007669"/>
    <property type="project" value="TreeGrafter"/>
</dbReference>
<comment type="catalytic activity">
    <reaction evidence="5">
        <text>(6S)-5-formyl-5,6,7,8-tetrahydrofolate + ATP = (6R)-5,10-methenyltetrahydrofolate + ADP + phosphate</text>
        <dbReference type="Rhea" id="RHEA:10488"/>
        <dbReference type="ChEBI" id="CHEBI:30616"/>
        <dbReference type="ChEBI" id="CHEBI:43474"/>
        <dbReference type="ChEBI" id="CHEBI:57455"/>
        <dbReference type="ChEBI" id="CHEBI:57457"/>
        <dbReference type="ChEBI" id="CHEBI:456216"/>
        <dbReference type="EC" id="6.3.3.2"/>
    </reaction>
</comment>
<dbReference type="PIRSF" id="PIRSF006806">
    <property type="entry name" value="FTHF_cligase"/>
    <property type="match status" value="1"/>
</dbReference>
<feature type="binding site" evidence="4">
    <location>
        <begin position="132"/>
        <end position="140"/>
    </location>
    <ligand>
        <name>ATP</name>
        <dbReference type="ChEBI" id="CHEBI:30616"/>
    </ligand>
</feature>
<gene>
    <name evidence="6" type="ORF">FN924_10665</name>
</gene>
<dbReference type="GO" id="GO:0030272">
    <property type="term" value="F:5-formyltetrahydrofolate cyclo-ligase activity"/>
    <property type="evidence" value="ECO:0007669"/>
    <property type="project" value="UniProtKB-EC"/>
</dbReference>
<dbReference type="GO" id="GO:0005524">
    <property type="term" value="F:ATP binding"/>
    <property type="evidence" value="ECO:0007669"/>
    <property type="project" value="UniProtKB-KW"/>
</dbReference>
<feature type="binding site" evidence="4">
    <location>
        <position position="49"/>
    </location>
    <ligand>
        <name>substrate</name>
    </ligand>
</feature>
<dbReference type="AlphaFoldDB" id="A0A516KGT6"/>